<feature type="non-terminal residue" evidence="1">
    <location>
        <position position="208"/>
    </location>
</feature>
<dbReference type="EMBL" id="JABBWK010000045">
    <property type="protein sequence ID" value="KAG1897572.1"/>
    <property type="molecule type" value="Genomic_DNA"/>
</dbReference>
<evidence type="ECO:0000313" key="2">
    <source>
        <dbReference type="Proteomes" id="UP001195769"/>
    </source>
</evidence>
<sequence>SRHAGYIYTHSFPLHSFIRSFKHSFIFKTSSSVLIRHIVVLDVQAFKQARLKIYSPDDVWSNRKLRLQPKWHQWSLSSRSGPSGGSGVERWSCLAGVASFHPVRSSVPVGSEVVSSHLVCLLGAKRLKKPRSSARIRDHRRNLELEFVVAVCPVDVTTSQLNSGQKSWIVQLIPQSSYLPSVCGGSCRLQSEGVYHPVYQLQRLWIVS</sequence>
<name>A0AAD4E1F0_9AGAM</name>
<dbReference type="Proteomes" id="UP001195769">
    <property type="component" value="Unassembled WGS sequence"/>
</dbReference>
<protein>
    <submittedName>
        <fullName evidence="1">Uncharacterized protein</fullName>
    </submittedName>
</protein>
<gene>
    <name evidence="1" type="ORF">F5891DRAFT_1174617</name>
</gene>
<accession>A0AAD4E1F0</accession>
<organism evidence="1 2">
    <name type="scientific">Suillus fuscotomentosus</name>
    <dbReference type="NCBI Taxonomy" id="1912939"/>
    <lineage>
        <taxon>Eukaryota</taxon>
        <taxon>Fungi</taxon>
        <taxon>Dikarya</taxon>
        <taxon>Basidiomycota</taxon>
        <taxon>Agaricomycotina</taxon>
        <taxon>Agaricomycetes</taxon>
        <taxon>Agaricomycetidae</taxon>
        <taxon>Boletales</taxon>
        <taxon>Suillineae</taxon>
        <taxon>Suillaceae</taxon>
        <taxon>Suillus</taxon>
    </lineage>
</organism>
<keyword evidence="2" id="KW-1185">Reference proteome</keyword>
<dbReference type="GeneID" id="64659972"/>
<comment type="caution">
    <text evidence="1">The sequence shown here is derived from an EMBL/GenBank/DDBJ whole genome shotgun (WGS) entry which is preliminary data.</text>
</comment>
<evidence type="ECO:0000313" key="1">
    <source>
        <dbReference type="EMBL" id="KAG1897572.1"/>
    </source>
</evidence>
<proteinExistence type="predicted"/>
<dbReference type="AlphaFoldDB" id="A0AAD4E1F0"/>
<dbReference type="RefSeq" id="XP_041223148.1">
    <property type="nucleotide sequence ID" value="XM_041365674.1"/>
</dbReference>
<reference evidence="1" key="1">
    <citation type="journal article" date="2020" name="New Phytol.">
        <title>Comparative genomics reveals dynamic genome evolution in host specialist ectomycorrhizal fungi.</title>
        <authorList>
            <person name="Lofgren L.A."/>
            <person name="Nguyen N.H."/>
            <person name="Vilgalys R."/>
            <person name="Ruytinx J."/>
            <person name="Liao H.L."/>
            <person name="Branco S."/>
            <person name="Kuo A."/>
            <person name="LaButti K."/>
            <person name="Lipzen A."/>
            <person name="Andreopoulos W."/>
            <person name="Pangilinan J."/>
            <person name="Riley R."/>
            <person name="Hundley H."/>
            <person name="Na H."/>
            <person name="Barry K."/>
            <person name="Grigoriev I.V."/>
            <person name="Stajich J.E."/>
            <person name="Kennedy P.G."/>
        </authorList>
    </citation>
    <scope>NUCLEOTIDE SEQUENCE</scope>
    <source>
        <strain evidence="1">FC203</strain>
    </source>
</reference>